<gene>
    <name evidence="2" type="ORF">GBZ26_04345</name>
</gene>
<organism evidence="2 3">
    <name type="scientific">Azospirillum formosense</name>
    <dbReference type="NCBI Taxonomy" id="861533"/>
    <lineage>
        <taxon>Bacteria</taxon>
        <taxon>Pseudomonadati</taxon>
        <taxon>Pseudomonadota</taxon>
        <taxon>Alphaproteobacteria</taxon>
        <taxon>Rhodospirillales</taxon>
        <taxon>Azospirillaceae</taxon>
        <taxon>Azospirillum</taxon>
    </lineage>
</organism>
<evidence type="ECO:0000256" key="1">
    <source>
        <dbReference type="SAM" id="MobiDB-lite"/>
    </source>
</evidence>
<comment type="caution">
    <text evidence="2">The sequence shown here is derived from an EMBL/GenBank/DDBJ whole genome shotgun (WGS) entry which is preliminary data.</text>
</comment>
<dbReference type="EMBL" id="WHOR01000018">
    <property type="protein sequence ID" value="NUB18453.1"/>
    <property type="molecule type" value="Genomic_DNA"/>
</dbReference>
<protein>
    <submittedName>
        <fullName evidence="2">Phage portal protein</fullName>
    </submittedName>
</protein>
<dbReference type="RefSeq" id="WP_174437759.1">
    <property type="nucleotide sequence ID" value="NZ_BAABCC010000005.1"/>
</dbReference>
<name>A0ABX2KS45_9PROT</name>
<accession>A0ABX2KS45</accession>
<sequence>MSWLQRMFGQDGQQEERPRDPADDYWYSSLEGAVAATSGMLVTTDAALQLPVVLDCEKVLSETVCSLPIKVFRRLPNGGREEADGHPLTDLFAFRPNGFQTSWEFFGQMTWWLAWYRNAYAEIVPGPRGAVDQLVPHHPSCVTPRWSRSTGEVWYDVIDLRTGQRKTLHASEMLHLRALPFSADGLTGVPVTKTSGNIIGAALAVHAYGARFFKNDGQSGGLLEAPPGTFKATVDRDNWLSAWRRARTGSSQHKDAMLEHGIKYNRAQLDNQKGQFLETRNALNEELARIWRVPQHKVGILGKATNNNIEQQAIEFVTDTILPILVLWERKINADLILRPDVYFAEFNVAGLLRGDLESRYKAFFQGRQGGWLSINDIRRMENMNPIPNGDDYLQPLNMAPAGTKPPAAHAPRAALPEDLGLAVSLPQ</sequence>
<evidence type="ECO:0000313" key="3">
    <source>
        <dbReference type="Proteomes" id="UP000639419"/>
    </source>
</evidence>
<evidence type="ECO:0000313" key="2">
    <source>
        <dbReference type="EMBL" id="NUB18453.1"/>
    </source>
</evidence>
<dbReference type="InterPro" id="IPR006944">
    <property type="entry name" value="Phage/GTA_portal"/>
</dbReference>
<keyword evidence="3" id="KW-1185">Reference proteome</keyword>
<dbReference type="Proteomes" id="UP000639419">
    <property type="component" value="Unassembled WGS sequence"/>
</dbReference>
<reference evidence="2 3" key="1">
    <citation type="submission" date="2019-10" db="EMBL/GenBank/DDBJ databases">
        <title>Genome sequence of Azospirillum formosense CC-Nfb-7.</title>
        <authorList>
            <person name="Ambrosini A."/>
            <person name="Sant'Anna F.H."/>
            <person name="Cassan F.D."/>
            <person name="Souza E.M."/>
            <person name="Passaglia L.M.P."/>
        </authorList>
    </citation>
    <scope>NUCLEOTIDE SEQUENCE [LARGE SCALE GENOMIC DNA]</scope>
    <source>
        <strain evidence="2 3">CC-NFb-7</strain>
    </source>
</reference>
<dbReference type="Pfam" id="PF04860">
    <property type="entry name" value="Phage_portal"/>
    <property type="match status" value="1"/>
</dbReference>
<proteinExistence type="predicted"/>
<dbReference type="InterPro" id="IPR006427">
    <property type="entry name" value="Portal_HK97"/>
</dbReference>
<dbReference type="NCBIfam" id="TIGR01537">
    <property type="entry name" value="portal_HK97"/>
    <property type="match status" value="1"/>
</dbReference>
<feature type="region of interest" description="Disordered" evidence="1">
    <location>
        <begin position="1"/>
        <end position="21"/>
    </location>
</feature>